<sequence>MKVTYIEHSCFSVELDNVILIFDYYNGIIPAFDAQKTIYIFSSHKHQDHFSLDIFSLMKDYPNVHYILSRDIKRKYNQKFFFNHGISENIYKKITFIGGNDVLENSDLKVETLISTDAGVAFIATVNNKTIYHAGDLNLWISNFDSDDDNKKITVHFEREINKLKGRHFDLAFLPLDPRLEEYFHLGFDYFMNTTDTDKAYAMHFWKDNSVIDRLKSMDCSKSYRDKIADISDYGIIK</sequence>
<keyword evidence="1" id="KW-0378">Hydrolase</keyword>
<comment type="caution">
    <text evidence="1">The sequence shown here is derived from an EMBL/GenBank/DDBJ whole genome shotgun (WGS) entry which is preliminary data.</text>
</comment>
<reference evidence="1" key="1">
    <citation type="journal article" date="2025" name="Int. J. Syst. Evol. Microbiol.">
        <title>Inconstantimicrobium mannanitabidum sp. nov., a novel member of the family Clostridiaceae isolated from anoxic soil under the treatment of reductive soil disinfestation.</title>
        <authorList>
            <person name="Ueki A."/>
            <person name="Tonouchi A."/>
            <person name="Honma S."/>
            <person name="Kaku N."/>
            <person name="Ueki K."/>
        </authorList>
    </citation>
    <scope>NUCLEOTIDE SEQUENCE</scope>
    <source>
        <strain evidence="1">TW13</strain>
    </source>
</reference>
<proteinExistence type="predicted"/>
<evidence type="ECO:0000313" key="2">
    <source>
        <dbReference type="Proteomes" id="UP001058074"/>
    </source>
</evidence>
<evidence type="ECO:0000313" key="1">
    <source>
        <dbReference type="EMBL" id="GKX66664.1"/>
    </source>
</evidence>
<organism evidence="1 2">
    <name type="scientific">Inconstantimicrobium mannanitabidum</name>
    <dbReference type="NCBI Taxonomy" id="1604901"/>
    <lineage>
        <taxon>Bacteria</taxon>
        <taxon>Bacillati</taxon>
        <taxon>Bacillota</taxon>
        <taxon>Clostridia</taxon>
        <taxon>Eubacteriales</taxon>
        <taxon>Clostridiaceae</taxon>
        <taxon>Inconstantimicrobium</taxon>
    </lineage>
</organism>
<dbReference type="Proteomes" id="UP001058074">
    <property type="component" value="Unassembled WGS sequence"/>
</dbReference>
<protein>
    <submittedName>
        <fullName evidence="1">Hydrolase</fullName>
    </submittedName>
</protein>
<gene>
    <name evidence="1" type="ORF">rsdtw13_19220</name>
</gene>
<keyword evidence="2" id="KW-1185">Reference proteome</keyword>
<name>A0ACB5RD38_9CLOT</name>
<accession>A0ACB5RD38</accession>
<dbReference type="EMBL" id="BROD01000001">
    <property type="protein sequence ID" value="GKX66664.1"/>
    <property type="molecule type" value="Genomic_DNA"/>
</dbReference>